<accession>A0A511N5B2</accession>
<protein>
    <submittedName>
        <fullName evidence="1">Uncharacterized protein</fullName>
    </submittedName>
</protein>
<dbReference type="AlphaFoldDB" id="A0A511N5B2"/>
<name>A0A511N5B2_DEIC1</name>
<reference evidence="1 2" key="1">
    <citation type="submission" date="2019-07" db="EMBL/GenBank/DDBJ databases">
        <title>Whole genome shotgun sequence of Deinococcus cellulosilyticus NBRC 106333.</title>
        <authorList>
            <person name="Hosoyama A."/>
            <person name="Uohara A."/>
            <person name="Ohji S."/>
            <person name="Ichikawa N."/>
        </authorList>
    </citation>
    <scope>NUCLEOTIDE SEQUENCE [LARGE SCALE GENOMIC DNA]</scope>
    <source>
        <strain evidence="1 2">NBRC 106333</strain>
    </source>
</reference>
<evidence type="ECO:0000313" key="1">
    <source>
        <dbReference type="EMBL" id="GEM47667.1"/>
    </source>
</evidence>
<evidence type="ECO:0000313" key="2">
    <source>
        <dbReference type="Proteomes" id="UP000321306"/>
    </source>
</evidence>
<keyword evidence="2" id="KW-1185">Reference proteome</keyword>
<comment type="caution">
    <text evidence="1">The sequence shown here is derived from an EMBL/GenBank/DDBJ whole genome shotgun (WGS) entry which is preliminary data.</text>
</comment>
<proteinExistence type="predicted"/>
<organism evidence="1 2">
    <name type="scientific">Deinococcus cellulosilyticus (strain DSM 18568 / NBRC 106333 / KACC 11606 / 5516J-15)</name>
    <dbReference type="NCBI Taxonomy" id="1223518"/>
    <lineage>
        <taxon>Bacteria</taxon>
        <taxon>Thermotogati</taxon>
        <taxon>Deinococcota</taxon>
        <taxon>Deinococci</taxon>
        <taxon>Deinococcales</taxon>
        <taxon>Deinococcaceae</taxon>
        <taxon>Deinococcus</taxon>
    </lineage>
</organism>
<dbReference type="EMBL" id="BJXB01000014">
    <property type="protein sequence ID" value="GEM47667.1"/>
    <property type="molecule type" value="Genomic_DNA"/>
</dbReference>
<dbReference type="Proteomes" id="UP000321306">
    <property type="component" value="Unassembled WGS sequence"/>
</dbReference>
<sequence>MQFDELPEAVQSSLKAQLGSFELSTYDVVILENATINGRPQPSPYVAVRLSSIHAINLEP</sequence>
<gene>
    <name evidence="1" type="ORF">DC3_33020</name>
</gene>